<accession>A0A9P3CS50</accession>
<dbReference type="PROSITE" id="PS00623">
    <property type="entry name" value="GMC_OXRED_1"/>
    <property type="match status" value="1"/>
</dbReference>
<keyword evidence="3 4" id="KW-0274">FAD</keyword>
<dbReference type="GO" id="GO:0050660">
    <property type="term" value="F:flavin adenine dinucleotide binding"/>
    <property type="evidence" value="ECO:0007669"/>
    <property type="project" value="InterPro"/>
</dbReference>
<feature type="binding site" evidence="3">
    <location>
        <position position="233"/>
    </location>
    <ligand>
        <name>FAD</name>
        <dbReference type="ChEBI" id="CHEBI:57692"/>
    </ligand>
</feature>
<feature type="binding site" evidence="3">
    <location>
        <position position="87"/>
    </location>
    <ligand>
        <name>FAD</name>
        <dbReference type="ChEBI" id="CHEBI:57692"/>
    </ligand>
</feature>
<dbReference type="AlphaFoldDB" id="A0A9P3CS50"/>
<dbReference type="PANTHER" id="PTHR11552:SF134">
    <property type="entry name" value="GLUCOSE-METHANOL-CHOLINE OXIDOREDUCTASE N-TERMINAL DOMAIN-CONTAINING PROTEIN"/>
    <property type="match status" value="1"/>
</dbReference>
<keyword evidence="4" id="KW-0285">Flavoprotein</keyword>
<dbReference type="Gene3D" id="3.50.50.60">
    <property type="entry name" value="FAD/NAD(P)-binding domain"/>
    <property type="match status" value="1"/>
</dbReference>
<dbReference type="InterPro" id="IPR000172">
    <property type="entry name" value="GMC_OxRdtase_N"/>
</dbReference>
<evidence type="ECO:0000256" key="1">
    <source>
        <dbReference type="ARBA" id="ARBA00010790"/>
    </source>
</evidence>
<feature type="binding site" evidence="3">
    <location>
        <begin position="499"/>
        <end position="500"/>
    </location>
    <ligand>
        <name>FAD</name>
        <dbReference type="ChEBI" id="CHEBI:57692"/>
    </ligand>
</feature>
<dbReference type="SUPFAM" id="SSF51905">
    <property type="entry name" value="FAD/NAD(P)-binding domain"/>
    <property type="match status" value="1"/>
</dbReference>
<dbReference type="Gene3D" id="3.30.560.10">
    <property type="entry name" value="Glucose Oxidase, domain 3"/>
    <property type="match status" value="1"/>
</dbReference>
<reference evidence="7 8" key="1">
    <citation type="submission" date="2021-01" db="EMBL/GenBank/DDBJ databases">
        <title>Cercospora kikuchii MAFF 305040 whole genome shotgun sequence.</title>
        <authorList>
            <person name="Kashiwa T."/>
            <person name="Suzuki T."/>
        </authorList>
    </citation>
    <scope>NUCLEOTIDE SEQUENCE [LARGE SCALE GENOMIC DNA]</scope>
    <source>
        <strain evidence="7 8">MAFF 305040</strain>
    </source>
</reference>
<evidence type="ECO:0000313" key="7">
    <source>
        <dbReference type="EMBL" id="GIZ48297.1"/>
    </source>
</evidence>
<feature type="domain" description="Glucose-methanol-choline oxidoreductase N-terminal" evidence="5">
    <location>
        <begin position="85"/>
        <end position="108"/>
    </location>
</feature>
<dbReference type="Pfam" id="PF00732">
    <property type="entry name" value="GMC_oxred_N"/>
    <property type="match status" value="1"/>
</dbReference>
<dbReference type="PIRSF" id="PIRSF000137">
    <property type="entry name" value="Alcohol_oxidase"/>
    <property type="match status" value="1"/>
</dbReference>
<evidence type="ECO:0000256" key="3">
    <source>
        <dbReference type="PIRSR" id="PIRSR000137-2"/>
    </source>
</evidence>
<sequence length="568" mass="62068">MAGKTYEFIVVGSGPAGSCVASRIASSASSPSVLLIEAGIAKDESNADILAERWSAVAQFPKSVESDQTVPQESLDMRPINYARGKVLGGGSAINMCAYTVGPKADYERWAVLVGDSSFGWDNVTRLRKDKLEAFDETISKEHRMYAAPEMTLHGKHGALGISIPGLWESPVTLQLEAAKVSELGLNLDINSGNPLGMATVPSTAKAGLRSTATKAYLENPPNNLEILTETVVAQIILKDKKAIGVRATNREEFYASKEVILSAGAVSTPKLLMLSGIGDTDELSRHGIETSHHLPGMGKNLQDHLSAPFCWKQKKGAVDWPRHFSNADTVEKAREQFLKDGTGPLSIFFQGLVMGFFKADEVLDSEEFDGLDQDVKNYLRNETVPVWELSSHIPPCTPNALSAPANHYLTLFVFLHNSQSRGTVRLASADPNTPPLIDPKFFSHPFDRLCALAATKRALAFIRHPSIAEDIDYQVDGPESEADKDILQYWRKAASSTWHPSCTVSMGREEDEKTCVLSDFRVKGLQGLRVVDLSVLPFLLSCHPVSIAYLVGEIAVEKIIDEYELNR</sequence>
<dbReference type="Proteomes" id="UP000825890">
    <property type="component" value="Unassembled WGS sequence"/>
</dbReference>
<evidence type="ECO:0000256" key="4">
    <source>
        <dbReference type="RuleBase" id="RU003968"/>
    </source>
</evidence>
<comment type="caution">
    <text evidence="7">The sequence shown here is derived from an EMBL/GenBank/DDBJ whole genome shotgun (WGS) entry which is preliminary data.</text>
</comment>
<evidence type="ECO:0000256" key="2">
    <source>
        <dbReference type="PIRSR" id="PIRSR000137-1"/>
    </source>
</evidence>
<keyword evidence="8" id="KW-1185">Reference proteome</keyword>
<dbReference type="InterPro" id="IPR036188">
    <property type="entry name" value="FAD/NAD-bd_sf"/>
</dbReference>
<feature type="active site" description="Proton acceptor" evidence="2">
    <location>
        <position position="544"/>
    </location>
</feature>
<dbReference type="GO" id="GO:0016614">
    <property type="term" value="F:oxidoreductase activity, acting on CH-OH group of donors"/>
    <property type="evidence" value="ECO:0007669"/>
    <property type="project" value="InterPro"/>
</dbReference>
<gene>
    <name evidence="7" type="ORF">CKM354_001136500</name>
</gene>
<dbReference type="PROSITE" id="PS00624">
    <property type="entry name" value="GMC_OXRED_2"/>
    <property type="match status" value="1"/>
</dbReference>
<dbReference type="GeneID" id="68296940"/>
<dbReference type="EMBL" id="BOLY01000008">
    <property type="protein sequence ID" value="GIZ48297.1"/>
    <property type="molecule type" value="Genomic_DNA"/>
</dbReference>
<protein>
    <recommendedName>
        <fullName evidence="5 6">Glucose-methanol-choline oxidoreductase N-terminal domain-containing protein</fullName>
    </recommendedName>
</protein>
<dbReference type="Pfam" id="PF05199">
    <property type="entry name" value="GMC_oxred_C"/>
    <property type="match status" value="1"/>
</dbReference>
<dbReference type="InterPro" id="IPR012132">
    <property type="entry name" value="GMC_OxRdtase"/>
</dbReference>
<feature type="domain" description="Glucose-methanol-choline oxidoreductase N-terminal" evidence="6">
    <location>
        <begin position="265"/>
        <end position="279"/>
    </location>
</feature>
<dbReference type="PANTHER" id="PTHR11552">
    <property type="entry name" value="GLUCOSE-METHANOL-CHOLINE GMC OXIDOREDUCTASE"/>
    <property type="match status" value="1"/>
</dbReference>
<evidence type="ECO:0000259" key="6">
    <source>
        <dbReference type="PROSITE" id="PS00624"/>
    </source>
</evidence>
<dbReference type="SUPFAM" id="SSF54373">
    <property type="entry name" value="FAD-linked reductases, C-terminal domain"/>
    <property type="match status" value="1"/>
</dbReference>
<evidence type="ECO:0000313" key="8">
    <source>
        <dbReference type="Proteomes" id="UP000825890"/>
    </source>
</evidence>
<comment type="cofactor">
    <cofactor evidence="3">
        <name>FAD</name>
        <dbReference type="ChEBI" id="CHEBI:57692"/>
    </cofactor>
</comment>
<comment type="similarity">
    <text evidence="1 4">Belongs to the GMC oxidoreductase family.</text>
</comment>
<dbReference type="InterPro" id="IPR007867">
    <property type="entry name" value="GMC_OxRtase_C"/>
</dbReference>
<proteinExistence type="inferred from homology"/>
<dbReference type="OrthoDB" id="269227at2759"/>
<name>A0A9P3CS50_9PEZI</name>
<organism evidence="7 8">
    <name type="scientific">Cercospora kikuchii</name>
    <dbReference type="NCBI Taxonomy" id="84275"/>
    <lineage>
        <taxon>Eukaryota</taxon>
        <taxon>Fungi</taxon>
        <taxon>Dikarya</taxon>
        <taxon>Ascomycota</taxon>
        <taxon>Pezizomycotina</taxon>
        <taxon>Dothideomycetes</taxon>
        <taxon>Dothideomycetidae</taxon>
        <taxon>Mycosphaerellales</taxon>
        <taxon>Mycosphaerellaceae</taxon>
        <taxon>Cercospora</taxon>
    </lineage>
</organism>
<dbReference type="RefSeq" id="XP_044662784.1">
    <property type="nucleotide sequence ID" value="XM_044806849.1"/>
</dbReference>
<feature type="active site" description="Proton donor" evidence="2">
    <location>
        <position position="500"/>
    </location>
</feature>
<evidence type="ECO:0000259" key="5">
    <source>
        <dbReference type="PROSITE" id="PS00623"/>
    </source>
</evidence>